<proteinExistence type="predicted"/>
<reference evidence="1" key="1">
    <citation type="submission" date="2020-05" db="EMBL/GenBank/DDBJ databases">
        <authorList>
            <person name="Chiriac C."/>
            <person name="Salcher M."/>
            <person name="Ghai R."/>
            <person name="Kavagutti S V."/>
        </authorList>
    </citation>
    <scope>NUCLEOTIDE SEQUENCE</scope>
</reference>
<organism evidence="1">
    <name type="scientific">freshwater metagenome</name>
    <dbReference type="NCBI Taxonomy" id="449393"/>
    <lineage>
        <taxon>unclassified sequences</taxon>
        <taxon>metagenomes</taxon>
        <taxon>ecological metagenomes</taxon>
    </lineage>
</organism>
<evidence type="ECO:0000313" key="1">
    <source>
        <dbReference type="EMBL" id="CAB4542131.1"/>
    </source>
</evidence>
<sequence length="78" mass="8215">MVDECNSELTGVGPAIASGNQVCNGNWPLLPIHAINSATAAIVITVLFGSPERAQAEIPRIEKPETPRCSCVQSLAEK</sequence>
<name>A0A6J6BSL5_9ZZZZ</name>
<dbReference type="EMBL" id="CAEZSE010000181">
    <property type="protein sequence ID" value="CAB4542131.1"/>
    <property type="molecule type" value="Genomic_DNA"/>
</dbReference>
<protein>
    <submittedName>
        <fullName evidence="1">Unannotated protein</fullName>
    </submittedName>
</protein>
<accession>A0A6J6BSL5</accession>
<dbReference type="AlphaFoldDB" id="A0A6J6BSL5"/>
<gene>
    <name evidence="1" type="ORF">UFOPK1353_00992</name>
</gene>